<evidence type="ECO:0000313" key="1">
    <source>
        <dbReference type="EMBL" id="EHK54749.1"/>
    </source>
</evidence>
<gene>
    <name evidence="1" type="ORF">MAXJ12_23527</name>
</gene>
<dbReference type="SUPFAM" id="SSF54506">
    <property type="entry name" value="Diaminopimelate epimerase-like"/>
    <property type="match status" value="1"/>
</dbReference>
<name>H0HWY8_9HYPH</name>
<dbReference type="AlphaFoldDB" id="H0HWY8"/>
<organism evidence="1 2">
    <name type="scientific">Mesorhizobium alhagi CCNWXJ12-2</name>
    <dbReference type="NCBI Taxonomy" id="1107882"/>
    <lineage>
        <taxon>Bacteria</taxon>
        <taxon>Pseudomonadati</taxon>
        <taxon>Pseudomonadota</taxon>
        <taxon>Alphaproteobacteria</taxon>
        <taxon>Hyphomicrobiales</taxon>
        <taxon>Phyllobacteriaceae</taxon>
        <taxon>Allomesorhizobium</taxon>
    </lineage>
</organism>
<evidence type="ECO:0000313" key="2">
    <source>
        <dbReference type="Proteomes" id="UP000003250"/>
    </source>
</evidence>
<accession>H0HWY8</accession>
<dbReference type="Pfam" id="PF02567">
    <property type="entry name" value="PhzC-PhzF"/>
    <property type="match status" value="1"/>
</dbReference>
<protein>
    <submittedName>
        <fullName evidence="1">Phenazine biosynthesis protein</fullName>
    </submittedName>
</protein>
<dbReference type="EMBL" id="AHAM01000196">
    <property type="protein sequence ID" value="EHK54749.1"/>
    <property type="molecule type" value="Genomic_DNA"/>
</dbReference>
<dbReference type="Gene3D" id="3.10.310.10">
    <property type="entry name" value="Diaminopimelate Epimerase, Chain A, domain 1"/>
    <property type="match status" value="2"/>
</dbReference>
<dbReference type="Proteomes" id="UP000003250">
    <property type="component" value="Unassembled WGS sequence"/>
</dbReference>
<sequence length="191" mass="21105">MVDVFAVDRFFGNPVAGISGAGGLETQDMQGIARWFNLSETTVLLPPTRSEADYRVRIIHAPERDSLRLPSYAWHCHAWLAAGGKPKSDDEIVQECGAGLVKIRRGSGRLSFAPPLIRSGAPTENELADARRLLRIALEDALDAAWIDNGPDGWTNADAERQTGHQRSNQMMFPIPIWRCCFPRPILIKSG</sequence>
<dbReference type="GO" id="GO:0003824">
    <property type="term" value="F:catalytic activity"/>
    <property type="evidence" value="ECO:0007669"/>
    <property type="project" value="InterPro"/>
</dbReference>
<dbReference type="PATRIC" id="fig|1107882.3.peg.4581"/>
<dbReference type="InterPro" id="IPR003719">
    <property type="entry name" value="Phenazine_PhzF-like"/>
</dbReference>
<keyword evidence="2" id="KW-1185">Reference proteome</keyword>
<reference evidence="1 2" key="1">
    <citation type="journal article" date="2012" name="J. Bacteriol.">
        <title>Draft Genome Sequence of Mesorhizobium alhagi CCNWXJ12-2T, a Novel Salt-Resistant Species Isolated from the Desert of Northwestern China.</title>
        <authorList>
            <person name="Zhou M."/>
            <person name="Chen W."/>
            <person name="Chen H."/>
            <person name="Wei G."/>
        </authorList>
    </citation>
    <scope>NUCLEOTIDE SEQUENCE [LARGE SCALE GENOMIC DNA]</scope>
    <source>
        <strain evidence="1 2">CCNWXJ12-2</strain>
    </source>
</reference>
<proteinExistence type="predicted"/>